<name>A0A423W6K7_CYTCH</name>
<feature type="domain" description="RNase MRP protein 1 RNA binding" evidence="2">
    <location>
        <begin position="30"/>
        <end position="147"/>
    </location>
</feature>
<sequence length="289" mass="31007">MAGNKSAMTTPDLPTLQGSLSRLATAVHILDGFAHRNKNQHRGTRWWGPFAMLRANVRKVLPDLEGAVQRAVVLSAPAFSGAAAKRRKTERGGGHVAVKQPELDRVVERARWIHDVVGAKAYVAFTQVAADRQFSQLGLALIGVLAQVEAAIAPFFGTGSDTDTFDEVDRPGVAHAVGARGDVSVASGSLAPSPSLGDDLGVAISRDELDDEVIASKDETDSPLPRPSSRKEEKRGTVSKPEKSKSDGRLPRKSQDTEPQRTGLKDGKKAKKKKRKGGDEFDDLFSSLL</sequence>
<organism evidence="3 4">
    <name type="scientific">Cytospora chrysosperma</name>
    <name type="common">Cytospora canker fungus</name>
    <name type="synonym">Sphaeria chrysosperma</name>
    <dbReference type="NCBI Taxonomy" id="252740"/>
    <lineage>
        <taxon>Eukaryota</taxon>
        <taxon>Fungi</taxon>
        <taxon>Dikarya</taxon>
        <taxon>Ascomycota</taxon>
        <taxon>Pezizomycotina</taxon>
        <taxon>Sordariomycetes</taxon>
        <taxon>Sordariomycetidae</taxon>
        <taxon>Diaporthales</taxon>
        <taxon>Cytosporaceae</taxon>
        <taxon>Cytospora</taxon>
    </lineage>
</organism>
<dbReference type="PANTHER" id="PTHR37792:SF1">
    <property type="entry name" value="RIBONUCLEASE MRP PROTEIN SUBUNIT RMP1"/>
    <property type="match status" value="1"/>
</dbReference>
<dbReference type="EMBL" id="LJZO01000012">
    <property type="protein sequence ID" value="ROV98933.1"/>
    <property type="molecule type" value="Genomic_DNA"/>
</dbReference>
<dbReference type="Pfam" id="PF20945">
    <property type="entry name" value="RMP1"/>
    <property type="match status" value="1"/>
</dbReference>
<dbReference type="CDD" id="cd22573">
    <property type="entry name" value="RMP1_RBD"/>
    <property type="match status" value="1"/>
</dbReference>
<dbReference type="GO" id="GO:0042134">
    <property type="term" value="F:rRNA primary transcript binding"/>
    <property type="evidence" value="ECO:0007669"/>
    <property type="project" value="InterPro"/>
</dbReference>
<dbReference type="GO" id="GO:0000466">
    <property type="term" value="P:maturation of 5.8S rRNA from tricistronic rRNA transcript (SSU-rRNA, 5.8S rRNA, LSU-rRNA)"/>
    <property type="evidence" value="ECO:0007669"/>
    <property type="project" value="TreeGrafter"/>
</dbReference>
<dbReference type="GO" id="GO:0000172">
    <property type="term" value="C:ribonuclease MRP complex"/>
    <property type="evidence" value="ECO:0007669"/>
    <property type="project" value="InterPro"/>
</dbReference>
<feature type="compositionally biased region" description="Basic and acidic residues" evidence="1">
    <location>
        <begin position="229"/>
        <end position="267"/>
    </location>
</feature>
<feature type="region of interest" description="Disordered" evidence="1">
    <location>
        <begin position="213"/>
        <end position="289"/>
    </location>
</feature>
<reference evidence="3 4" key="1">
    <citation type="submission" date="2015-09" db="EMBL/GenBank/DDBJ databases">
        <title>Host preference determinants of Valsa canker pathogens revealed by comparative genomics.</title>
        <authorList>
            <person name="Yin Z."/>
            <person name="Huang L."/>
        </authorList>
    </citation>
    <scope>NUCLEOTIDE SEQUENCE [LARGE SCALE GENOMIC DNA]</scope>
    <source>
        <strain evidence="3 4">YSFL</strain>
    </source>
</reference>
<keyword evidence="4" id="KW-1185">Reference proteome</keyword>
<evidence type="ECO:0000313" key="3">
    <source>
        <dbReference type="EMBL" id="ROV98933.1"/>
    </source>
</evidence>
<protein>
    <recommendedName>
        <fullName evidence="2">RNase MRP protein 1 RNA binding domain-containing protein</fullName>
    </recommendedName>
</protein>
<dbReference type="OrthoDB" id="5414547at2759"/>
<dbReference type="InterPro" id="IPR047204">
    <property type="entry name" value="RMP1_RBD"/>
</dbReference>
<proteinExistence type="predicted"/>
<gene>
    <name evidence="3" type="ORF">VSDG_03650</name>
</gene>
<accession>A0A423W6K7</accession>
<evidence type="ECO:0000259" key="2">
    <source>
        <dbReference type="Pfam" id="PF20945"/>
    </source>
</evidence>
<dbReference type="STRING" id="252740.A0A423W6K7"/>
<evidence type="ECO:0000256" key="1">
    <source>
        <dbReference type="SAM" id="MobiDB-lite"/>
    </source>
</evidence>
<evidence type="ECO:0000313" key="4">
    <source>
        <dbReference type="Proteomes" id="UP000284375"/>
    </source>
</evidence>
<dbReference type="AlphaFoldDB" id="A0A423W6K7"/>
<dbReference type="GO" id="GO:0000294">
    <property type="term" value="P:nuclear-transcribed mRNA catabolic process, RNase MRP-dependent"/>
    <property type="evidence" value="ECO:0007669"/>
    <property type="project" value="TreeGrafter"/>
</dbReference>
<dbReference type="Proteomes" id="UP000284375">
    <property type="component" value="Unassembled WGS sequence"/>
</dbReference>
<dbReference type="InterPro" id="IPR047205">
    <property type="entry name" value="RMP1"/>
</dbReference>
<comment type="caution">
    <text evidence="3">The sequence shown here is derived from an EMBL/GenBank/DDBJ whole genome shotgun (WGS) entry which is preliminary data.</text>
</comment>
<dbReference type="PANTHER" id="PTHR37792">
    <property type="entry name" value="RIBONUCLEASE MRP PROTEIN SUBUNIT RMP1"/>
    <property type="match status" value="1"/>
</dbReference>